<proteinExistence type="predicted"/>
<accession>A0ABP5DPC6</accession>
<evidence type="ECO:0000313" key="1">
    <source>
        <dbReference type="EMBL" id="GAA1983993.1"/>
    </source>
</evidence>
<name>A0ABP5DPC6_9ACTN</name>
<dbReference type="InterPro" id="IPR019587">
    <property type="entry name" value="Polyketide_cyclase/dehydratase"/>
</dbReference>
<keyword evidence="2" id="KW-1185">Reference proteome</keyword>
<dbReference type="Pfam" id="PF10604">
    <property type="entry name" value="Polyketide_cyc2"/>
    <property type="match status" value="1"/>
</dbReference>
<protein>
    <recommendedName>
        <fullName evidence="3">Dimethyladenosine transferase</fullName>
    </recommendedName>
</protein>
<dbReference type="EMBL" id="BAAAPC010000002">
    <property type="protein sequence ID" value="GAA1983993.1"/>
    <property type="molecule type" value="Genomic_DNA"/>
</dbReference>
<gene>
    <name evidence="1" type="ORF">GCM10009799_06750</name>
</gene>
<reference evidence="2" key="1">
    <citation type="journal article" date="2019" name="Int. J. Syst. Evol. Microbiol.">
        <title>The Global Catalogue of Microorganisms (GCM) 10K type strain sequencing project: providing services to taxonomists for standard genome sequencing and annotation.</title>
        <authorList>
            <consortium name="The Broad Institute Genomics Platform"/>
            <consortium name="The Broad Institute Genome Sequencing Center for Infectious Disease"/>
            <person name="Wu L."/>
            <person name="Ma J."/>
        </authorList>
    </citation>
    <scope>NUCLEOTIDE SEQUENCE [LARGE SCALE GENOMIC DNA]</scope>
    <source>
        <strain evidence="2">JCM 15313</strain>
    </source>
</reference>
<dbReference type="RefSeq" id="WP_344099121.1">
    <property type="nucleotide sequence ID" value="NZ_BAAAPC010000002.1"/>
</dbReference>
<sequence length="146" mass="16482">MATKKVSRSVVIAAPAEKIFDVLASPHRHPEFDGSGTVKGQIRGPERLELGAEFGMDMRLGVGYRITNRVVEFAPDRLITWRHFGPHRWRWELEPLPDGTTRVTETFDYSASRVAFAYQLAGLPSRNARSIEQTLPRLKHLVEDAA</sequence>
<organism evidence="1 2">
    <name type="scientific">Nocardiopsis rhodophaea</name>
    <dbReference type="NCBI Taxonomy" id="280238"/>
    <lineage>
        <taxon>Bacteria</taxon>
        <taxon>Bacillati</taxon>
        <taxon>Actinomycetota</taxon>
        <taxon>Actinomycetes</taxon>
        <taxon>Streptosporangiales</taxon>
        <taxon>Nocardiopsidaceae</taxon>
        <taxon>Nocardiopsis</taxon>
    </lineage>
</organism>
<comment type="caution">
    <text evidence="1">The sequence shown here is derived from an EMBL/GenBank/DDBJ whole genome shotgun (WGS) entry which is preliminary data.</text>
</comment>
<dbReference type="InterPro" id="IPR023393">
    <property type="entry name" value="START-like_dom_sf"/>
</dbReference>
<dbReference type="SUPFAM" id="SSF55961">
    <property type="entry name" value="Bet v1-like"/>
    <property type="match status" value="1"/>
</dbReference>
<evidence type="ECO:0000313" key="2">
    <source>
        <dbReference type="Proteomes" id="UP001501585"/>
    </source>
</evidence>
<dbReference type="Proteomes" id="UP001501585">
    <property type="component" value="Unassembled WGS sequence"/>
</dbReference>
<dbReference type="Gene3D" id="3.30.530.20">
    <property type="match status" value="1"/>
</dbReference>
<evidence type="ECO:0008006" key="3">
    <source>
        <dbReference type="Google" id="ProtNLM"/>
    </source>
</evidence>